<dbReference type="SMART" id="SM00710">
    <property type="entry name" value="PbH1"/>
    <property type="match status" value="6"/>
</dbReference>
<dbReference type="GO" id="GO:0004650">
    <property type="term" value="F:polygalacturonase activity"/>
    <property type="evidence" value="ECO:0007669"/>
    <property type="project" value="InterPro"/>
</dbReference>
<reference evidence="6" key="1">
    <citation type="submission" date="2017-09" db="EMBL/GenBank/DDBJ databases">
        <authorList>
            <person name="Varghese N."/>
            <person name="Submissions S."/>
        </authorList>
    </citation>
    <scope>NUCLEOTIDE SEQUENCE [LARGE SCALE GENOMIC DNA]</scope>
    <source>
        <strain evidence="6">MSL47</strain>
    </source>
</reference>
<keyword evidence="2 4" id="KW-0378">Hydrolase</keyword>
<evidence type="ECO:0000313" key="5">
    <source>
        <dbReference type="EMBL" id="SNY19567.1"/>
    </source>
</evidence>
<dbReference type="PANTHER" id="PTHR31339">
    <property type="entry name" value="PECTIN LYASE-RELATED"/>
    <property type="match status" value="1"/>
</dbReference>
<dbReference type="InterPro" id="IPR012334">
    <property type="entry name" value="Pectin_lyas_fold"/>
</dbReference>
<accession>A0A285G7P6</accession>
<comment type="similarity">
    <text evidence="1 4">Belongs to the glycosyl hydrolase 28 family.</text>
</comment>
<dbReference type="SUPFAM" id="SSF51126">
    <property type="entry name" value="Pectin lyase-like"/>
    <property type="match status" value="1"/>
</dbReference>
<keyword evidence="6" id="KW-1185">Reference proteome</keyword>
<evidence type="ECO:0000256" key="3">
    <source>
        <dbReference type="ARBA" id="ARBA00023295"/>
    </source>
</evidence>
<organism evidence="5 6">
    <name type="scientific">Orenia metallireducens</name>
    <dbReference type="NCBI Taxonomy" id="1413210"/>
    <lineage>
        <taxon>Bacteria</taxon>
        <taxon>Bacillati</taxon>
        <taxon>Bacillota</taxon>
        <taxon>Clostridia</taxon>
        <taxon>Halanaerobiales</taxon>
        <taxon>Halobacteroidaceae</taxon>
        <taxon>Orenia</taxon>
    </lineage>
</organism>
<evidence type="ECO:0000256" key="1">
    <source>
        <dbReference type="ARBA" id="ARBA00008834"/>
    </source>
</evidence>
<dbReference type="EMBL" id="OBDZ01000005">
    <property type="protein sequence ID" value="SNY19567.1"/>
    <property type="molecule type" value="Genomic_DNA"/>
</dbReference>
<dbReference type="GO" id="GO:0005975">
    <property type="term" value="P:carbohydrate metabolic process"/>
    <property type="evidence" value="ECO:0007669"/>
    <property type="project" value="InterPro"/>
</dbReference>
<dbReference type="Gene3D" id="2.160.20.10">
    <property type="entry name" value="Single-stranded right-handed beta-helix, Pectin lyase-like"/>
    <property type="match status" value="1"/>
</dbReference>
<dbReference type="InterPro" id="IPR051801">
    <property type="entry name" value="GH28_Enzymes"/>
</dbReference>
<dbReference type="InterPro" id="IPR006626">
    <property type="entry name" value="PbH1"/>
</dbReference>
<gene>
    <name evidence="5" type="ORF">SAMN06265827_105147</name>
</gene>
<proteinExistence type="inferred from homology"/>
<dbReference type="InterPro" id="IPR000743">
    <property type="entry name" value="Glyco_hydro_28"/>
</dbReference>
<evidence type="ECO:0000256" key="4">
    <source>
        <dbReference type="RuleBase" id="RU361169"/>
    </source>
</evidence>
<evidence type="ECO:0000313" key="6">
    <source>
        <dbReference type="Proteomes" id="UP000219573"/>
    </source>
</evidence>
<dbReference type="Proteomes" id="UP000219573">
    <property type="component" value="Unassembled WGS sequence"/>
</dbReference>
<dbReference type="RefSeq" id="WP_172431837.1">
    <property type="nucleotide sequence ID" value="NZ_OBDZ01000005.1"/>
</dbReference>
<dbReference type="InterPro" id="IPR011050">
    <property type="entry name" value="Pectin_lyase_fold/virulence"/>
</dbReference>
<dbReference type="Pfam" id="PF00295">
    <property type="entry name" value="Glyco_hydro_28"/>
    <property type="match status" value="1"/>
</dbReference>
<name>A0A285G7P6_9FIRM</name>
<evidence type="ECO:0000256" key="2">
    <source>
        <dbReference type="ARBA" id="ARBA00022801"/>
    </source>
</evidence>
<protein>
    <submittedName>
        <fullName evidence="5">Glycosyl hydrolases family 28</fullName>
    </submittedName>
</protein>
<keyword evidence="3 4" id="KW-0326">Glycosidase</keyword>
<dbReference type="AlphaFoldDB" id="A0A285G7P6"/>
<sequence length="441" mass="49095">MSENKFKIEVSRPSFPDNKYNLADFGGINDAKTLNTEVFKEVIDTCFQAGGGTIIVPEGVWLTGPIHLKSNIHLKLEERAILRFSNKFDDYLPVVFTRWEGNECYNYSPLIYAPDCENIAITGAGRLEGNGQAWWSWKQTQQQAAERLYNAEYNGIPVEDRVFGIEEGLRPQFIQPINSKNILIEGVTIVDGPMWTIHPVYCENMIVRDIKIITNGPNTDGINPDSCKNMLIEDCDFETGDDCIAIKSGINEDGRRVNRPCENLLIRNCTAKEGHGGVVIGSEMSGGVKNIHVHDCTFNGGERGIRLKSMRGRGGYVENILFEDIDLSNLREQAIVINMYYGSTTVNPNTDLPPKFENIKIKGIKGEGIERAVELKGLPEVPMKNIVLEDISISGNKGLVTDDIDGLTLNNVEINSESNESFVFSNVTDLNIKKANISNLK</sequence>
<dbReference type="PANTHER" id="PTHR31339:SF9">
    <property type="entry name" value="PLASMIN AND FIBRONECTIN-BINDING PROTEIN A"/>
    <property type="match status" value="1"/>
</dbReference>